<comment type="caution">
    <text evidence="2">The sequence shown here is derived from an EMBL/GenBank/DDBJ whole genome shotgun (WGS) entry which is preliminary data.</text>
</comment>
<dbReference type="EMBL" id="JANBUO010001702">
    <property type="protein sequence ID" value="KAJ2797147.1"/>
    <property type="molecule type" value="Genomic_DNA"/>
</dbReference>
<feature type="region of interest" description="Disordered" evidence="1">
    <location>
        <begin position="1"/>
        <end position="102"/>
    </location>
</feature>
<protein>
    <submittedName>
        <fullName evidence="2">Uncharacterized protein</fullName>
    </submittedName>
</protein>
<proteinExistence type="predicted"/>
<feature type="non-terminal residue" evidence="2">
    <location>
        <position position="1"/>
    </location>
</feature>
<gene>
    <name evidence="2" type="ORF">H4R20_005291</name>
</gene>
<evidence type="ECO:0000313" key="2">
    <source>
        <dbReference type="EMBL" id="KAJ2797147.1"/>
    </source>
</evidence>
<reference evidence="2" key="1">
    <citation type="submission" date="2022-07" db="EMBL/GenBank/DDBJ databases">
        <title>Phylogenomic reconstructions and comparative analyses of Kickxellomycotina fungi.</title>
        <authorList>
            <person name="Reynolds N.K."/>
            <person name="Stajich J.E."/>
            <person name="Barry K."/>
            <person name="Grigoriev I.V."/>
            <person name="Crous P."/>
            <person name="Smith M.E."/>
        </authorList>
    </citation>
    <scope>NUCLEOTIDE SEQUENCE</scope>
    <source>
        <strain evidence="2">NRRL 1565</strain>
    </source>
</reference>
<accession>A0A9W8HVX8</accession>
<feature type="compositionally biased region" description="Basic residues" evidence="1">
    <location>
        <begin position="76"/>
        <end position="93"/>
    </location>
</feature>
<feature type="compositionally biased region" description="Basic residues" evidence="1">
    <location>
        <begin position="34"/>
        <end position="53"/>
    </location>
</feature>
<sequence length="102" mass="10489">SEGADCNGSSEGADCNGSSESADCNNGEFPTGAGKRRTTRGTRGGRGRGKKHCNSADGGSATANSESSCSEDKNAFKRRTTRGSKGSRKRGKTQHNTANSSK</sequence>
<dbReference type="AlphaFoldDB" id="A0A9W8HVX8"/>
<feature type="non-terminal residue" evidence="2">
    <location>
        <position position="102"/>
    </location>
</feature>
<evidence type="ECO:0000256" key="1">
    <source>
        <dbReference type="SAM" id="MobiDB-lite"/>
    </source>
</evidence>
<evidence type="ECO:0000313" key="3">
    <source>
        <dbReference type="Proteomes" id="UP001140094"/>
    </source>
</evidence>
<keyword evidence="3" id="KW-1185">Reference proteome</keyword>
<name>A0A9W8HVX8_9FUNG</name>
<dbReference type="Proteomes" id="UP001140094">
    <property type="component" value="Unassembled WGS sequence"/>
</dbReference>
<organism evidence="2 3">
    <name type="scientific">Coemansia guatemalensis</name>
    <dbReference type="NCBI Taxonomy" id="2761395"/>
    <lineage>
        <taxon>Eukaryota</taxon>
        <taxon>Fungi</taxon>
        <taxon>Fungi incertae sedis</taxon>
        <taxon>Zoopagomycota</taxon>
        <taxon>Kickxellomycotina</taxon>
        <taxon>Kickxellomycetes</taxon>
        <taxon>Kickxellales</taxon>
        <taxon>Kickxellaceae</taxon>
        <taxon>Coemansia</taxon>
    </lineage>
</organism>